<dbReference type="InterPro" id="IPR003593">
    <property type="entry name" value="AAA+_ATPase"/>
</dbReference>
<feature type="domain" description="ABC transporter" evidence="5">
    <location>
        <begin position="5"/>
        <end position="229"/>
    </location>
</feature>
<dbReference type="eggNOG" id="COG1131">
    <property type="taxonomic scope" value="Bacteria"/>
</dbReference>
<dbReference type="Gene3D" id="3.40.50.300">
    <property type="entry name" value="P-loop containing nucleotide triphosphate hydrolases"/>
    <property type="match status" value="1"/>
</dbReference>
<protein>
    <submittedName>
        <fullName evidence="6">ABC transporter related protein</fullName>
    </submittedName>
</protein>
<dbReference type="EMBL" id="CP002048">
    <property type="protein sequence ID" value="ADI02065.1"/>
    <property type="molecule type" value="Genomic_DNA"/>
</dbReference>
<keyword evidence="2" id="KW-0813">Transport</keyword>
<sequence length="295" mass="33407">MVLAIETWELTKRFNRVTVVDGLNLAVPEGSVFGLVGPNGAGKTTTIKMLLGLLQPTRGSAWVLGHEAKDAVARHRIGYVPDTQKMYPWFRVEEIFFLCSGFYQNWDWGRVKHLQSKFNLPVERRIRNLSQGTTTLVALTIALSIRPRLLILDEPTTGLDPIKRRQFFQLVLEEVAGEGTTVFLSTHHLGDLERLADQIALLDKGRLVFCQDMDDLKRSFRRIQTVFPGGLPAELSRLPGVLKVERAEHVCSLIVNRDADRILARVREFNPAFVEVQDLSLDEIFYYAVGGEHRV</sequence>
<gene>
    <name evidence="6" type="ordered locus">Slip_1297</name>
</gene>
<dbReference type="SUPFAM" id="SSF52540">
    <property type="entry name" value="P-loop containing nucleoside triphosphate hydrolases"/>
    <property type="match status" value="1"/>
</dbReference>
<evidence type="ECO:0000259" key="5">
    <source>
        <dbReference type="PROSITE" id="PS50893"/>
    </source>
</evidence>
<dbReference type="PANTHER" id="PTHR42711:SF5">
    <property type="entry name" value="ABC TRANSPORTER ATP-BINDING PROTEIN NATA"/>
    <property type="match status" value="1"/>
</dbReference>
<dbReference type="OrthoDB" id="9804819at2"/>
<name>D7CMY0_SYNLT</name>
<dbReference type="InterPro" id="IPR027417">
    <property type="entry name" value="P-loop_NTPase"/>
</dbReference>
<dbReference type="PROSITE" id="PS50893">
    <property type="entry name" value="ABC_TRANSPORTER_2"/>
    <property type="match status" value="1"/>
</dbReference>
<organism evidence="6 7">
    <name type="scientific">Syntrophothermus lipocalidus (strain DSM 12680 / TGB-C1)</name>
    <dbReference type="NCBI Taxonomy" id="643648"/>
    <lineage>
        <taxon>Bacteria</taxon>
        <taxon>Bacillati</taxon>
        <taxon>Bacillota</taxon>
        <taxon>Clostridia</taxon>
        <taxon>Eubacteriales</taxon>
        <taxon>Syntrophomonadaceae</taxon>
        <taxon>Syntrophothermus</taxon>
    </lineage>
</organism>
<dbReference type="GO" id="GO:0016887">
    <property type="term" value="F:ATP hydrolysis activity"/>
    <property type="evidence" value="ECO:0007669"/>
    <property type="project" value="InterPro"/>
</dbReference>
<evidence type="ECO:0000256" key="2">
    <source>
        <dbReference type="ARBA" id="ARBA00022448"/>
    </source>
</evidence>
<dbReference type="Proteomes" id="UP000000378">
    <property type="component" value="Chromosome"/>
</dbReference>
<dbReference type="GO" id="GO:0005524">
    <property type="term" value="F:ATP binding"/>
    <property type="evidence" value="ECO:0007669"/>
    <property type="project" value="UniProtKB-KW"/>
</dbReference>
<dbReference type="SMART" id="SM00382">
    <property type="entry name" value="AAA"/>
    <property type="match status" value="1"/>
</dbReference>
<evidence type="ECO:0000256" key="3">
    <source>
        <dbReference type="ARBA" id="ARBA00022741"/>
    </source>
</evidence>
<accession>D7CMY0</accession>
<proteinExistence type="inferred from homology"/>
<dbReference type="CDD" id="cd03230">
    <property type="entry name" value="ABC_DR_subfamily_A"/>
    <property type="match status" value="1"/>
</dbReference>
<dbReference type="InterPro" id="IPR003439">
    <property type="entry name" value="ABC_transporter-like_ATP-bd"/>
</dbReference>
<keyword evidence="7" id="KW-1185">Reference proteome</keyword>
<reference evidence="6 7" key="2">
    <citation type="journal article" date="2010" name="Stand. Genomic Sci.">
        <title>Complete genome sequence of Syntrophothermus lipocalidus type strain (TGB-C1).</title>
        <authorList>
            <person name="Djao O.D."/>
            <person name="Zhang X."/>
            <person name="Lucas S."/>
            <person name="Lapidus A."/>
            <person name="Del Rio T.G."/>
            <person name="Nolan M."/>
            <person name="Tice H."/>
            <person name="Cheng J.F."/>
            <person name="Han C."/>
            <person name="Tapia R."/>
            <person name="Goodwin L."/>
            <person name="Pitluck S."/>
            <person name="Liolios K."/>
            <person name="Ivanova N."/>
            <person name="Mavromatis K."/>
            <person name="Mikhailova N."/>
            <person name="Ovchinnikova G."/>
            <person name="Pati A."/>
            <person name="Brambilla E."/>
            <person name="Chen A."/>
            <person name="Palaniappan K."/>
            <person name="Land M."/>
            <person name="Hauser L."/>
            <person name="Chang Y.J."/>
            <person name="Jeffries C.D."/>
            <person name="Rohde M."/>
            <person name="Sikorski J."/>
            <person name="Spring S."/>
            <person name="Goker M."/>
            <person name="Detter J.C."/>
            <person name="Woyke T."/>
            <person name="Bristow J."/>
            <person name="Eisen J.A."/>
            <person name="Markowitz V."/>
            <person name="Hugenholtz P."/>
            <person name="Kyrpides N.C."/>
            <person name="Klenk H.P."/>
        </authorList>
    </citation>
    <scope>NUCLEOTIDE SEQUENCE [LARGE SCALE GENOMIC DNA]</scope>
    <source>
        <strain evidence="7">DSM 12680 / TGB-C1</strain>
    </source>
</reference>
<evidence type="ECO:0000313" key="6">
    <source>
        <dbReference type="EMBL" id="ADI02065.1"/>
    </source>
</evidence>
<dbReference type="PANTHER" id="PTHR42711">
    <property type="entry name" value="ABC TRANSPORTER ATP-BINDING PROTEIN"/>
    <property type="match status" value="1"/>
</dbReference>
<dbReference type="InterPro" id="IPR050763">
    <property type="entry name" value="ABC_transporter_ATP-binding"/>
</dbReference>
<keyword evidence="4" id="KW-0067">ATP-binding</keyword>
<evidence type="ECO:0000313" key="7">
    <source>
        <dbReference type="Proteomes" id="UP000000378"/>
    </source>
</evidence>
<dbReference type="HOGENOM" id="CLU_000604_1_2_9"/>
<dbReference type="KEGG" id="slp:Slip_1297"/>
<dbReference type="STRING" id="643648.Slip_1297"/>
<comment type="similarity">
    <text evidence="1">Belongs to the ABC transporter superfamily.</text>
</comment>
<dbReference type="AlphaFoldDB" id="D7CMY0"/>
<evidence type="ECO:0000256" key="4">
    <source>
        <dbReference type="ARBA" id="ARBA00022840"/>
    </source>
</evidence>
<evidence type="ECO:0000256" key="1">
    <source>
        <dbReference type="ARBA" id="ARBA00005417"/>
    </source>
</evidence>
<keyword evidence="3" id="KW-0547">Nucleotide-binding</keyword>
<reference evidence="7" key="1">
    <citation type="journal article" date="2010" name="Stand. Genomic Sci.">
        <title>Complete genome sequence of Syntrophothermus lipocalidus type strain (TGB-C1T).</title>
        <authorList>
            <consortium name="US DOE Joint Genome Institute (JGI-PGF)"/>
            <person name="Djao O."/>
            <person name="Zhang X."/>
            <person name="Lucas S."/>
            <person name="Lapidus A."/>
            <person name="Glavina Del Rio T."/>
            <person name="Nolan M."/>
            <person name="Tice H."/>
            <person name="Cheng J."/>
            <person name="Han C."/>
            <person name="Tapia R."/>
            <person name="Goodwin L."/>
            <person name="Pitluck S."/>
            <person name="Liolios K."/>
            <person name="Ivanova N."/>
            <person name="Mavromatis K."/>
            <person name="Mikhailova N."/>
            <person name="Ovchinnikova G."/>
            <person name="Pati A."/>
            <person name="Brambilla E."/>
            <person name="Chen A."/>
            <person name="Palaniappan K."/>
            <person name="Land M."/>
            <person name="Hauser L."/>
            <person name="Chang Y."/>
            <person name="Jeffries C."/>
            <person name="Rohde M."/>
            <person name="Sikorski J."/>
            <person name="Spring S."/>
            <person name="Goker M."/>
            <person name="Detter J."/>
            <person name="Woyke T."/>
            <person name="Bristow J."/>
            <person name="Eisen J."/>
            <person name="Markowitz V."/>
            <person name="Hugenholtz P."/>
            <person name="Kyrpides N."/>
            <person name="Klenk H."/>
        </authorList>
    </citation>
    <scope>NUCLEOTIDE SEQUENCE [LARGE SCALE GENOMIC DNA]</scope>
    <source>
        <strain evidence="7">DSM 12680 / TGB-C1</strain>
    </source>
</reference>
<dbReference type="Pfam" id="PF00005">
    <property type="entry name" value="ABC_tran"/>
    <property type="match status" value="1"/>
</dbReference>